<evidence type="ECO:0000256" key="2">
    <source>
        <dbReference type="SAM" id="MobiDB-lite"/>
    </source>
</evidence>
<protein>
    <submittedName>
        <fullName evidence="3">Uncharacterized protein</fullName>
    </submittedName>
</protein>
<dbReference type="EMBL" id="CAJNOI010000251">
    <property type="protein sequence ID" value="CAF1210114.1"/>
    <property type="molecule type" value="Genomic_DNA"/>
</dbReference>
<dbReference type="EMBL" id="CAJNOM010000043">
    <property type="protein sequence ID" value="CAF0901616.1"/>
    <property type="molecule type" value="Genomic_DNA"/>
</dbReference>
<evidence type="ECO:0000256" key="1">
    <source>
        <dbReference type="SAM" id="Coils"/>
    </source>
</evidence>
<comment type="caution">
    <text evidence="3">The sequence shown here is derived from an EMBL/GenBank/DDBJ whole genome shotgun (WGS) entry which is preliminary data.</text>
</comment>
<evidence type="ECO:0000313" key="3">
    <source>
        <dbReference type="EMBL" id="CAF0901616.1"/>
    </source>
</evidence>
<reference evidence="3" key="1">
    <citation type="submission" date="2021-02" db="EMBL/GenBank/DDBJ databases">
        <authorList>
            <person name="Nowell W R."/>
        </authorList>
    </citation>
    <scope>NUCLEOTIDE SEQUENCE</scope>
</reference>
<proteinExistence type="predicted"/>
<feature type="region of interest" description="Disordered" evidence="2">
    <location>
        <begin position="1"/>
        <end position="34"/>
    </location>
</feature>
<dbReference type="OrthoDB" id="10057843at2759"/>
<feature type="coiled-coil region" evidence="1">
    <location>
        <begin position="111"/>
        <end position="259"/>
    </location>
</feature>
<keyword evidence="5" id="KW-1185">Reference proteome</keyword>
<accession>A0A813ZPI1</accession>
<evidence type="ECO:0000313" key="5">
    <source>
        <dbReference type="Proteomes" id="UP000663832"/>
    </source>
</evidence>
<dbReference type="AlphaFoldDB" id="A0A813ZPI1"/>
<gene>
    <name evidence="4" type="ORF">BJG266_LOCUS27392</name>
    <name evidence="3" type="ORF">QVE165_LOCUS9507</name>
</gene>
<dbReference type="Proteomes" id="UP000663877">
    <property type="component" value="Unassembled WGS sequence"/>
</dbReference>
<name>A0A813ZPI1_9BILA</name>
<keyword evidence="1" id="KW-0175">Coiled coil</keyword>
<feature type="compositionally biased region" description="Polar residues" evidence="2">
    <location>
        <begin position="21"/>
        <end position="30"/>
    </location>
</feature>
<organism evidence="3 5">
    <name type="scientific">Adineta steineri</name>
    <dbReference type="NCBI Taxonomy" id="433720"/>
    <lineage>
        <taxon>Eukaryota</taxon>
        <taxon>Metazoa</taxon>
        <taxon>Spiralia</taxon>
        <taxon>Gnathifera</taxon>
        <taxon>Rotifera</taxon>
        <taxon>Eurotatoria</taxon>
        <taxon>Bdelloidea</taxon>
        <taxon>Adinetida</taxon>
        <taxon>Adinetidae</taxon>
        <taxon>Adineta</taxon>
    </lineage>
</organism>
<sequence length="588" mass="69760">MSDHNEEQRKRRQRRRRIQSAPFQSSNDTFDPSRYTKHLIQRLRDAELIDDDDKPIVAKQTRHIHNYQHAIPFRQQLIEQIIYEIKDIERKIHVDLKIQEDVHDKQVACTLRQAEAVHQKKVREMELLNNRDTIRKIIEGLLEENTPEAQRNRIHKLEKKLRQLRQEHNELVERVNQNATKCDNNQTAHDDQINELKKRFDDYRIEINQYTSQTMRTIGDLERRLERLREKQDEHGIAIKDLSLQRDTLNKLAQQIEEIINARHSDLNQLNKFIERLDEINHLFNQVQAGLYPLSKIPSLEREIEKIRNLLIEPNVFNELESRVSQAQRDIISHNGELTQFNEKLTTFDLLYRELKKSFDRIQINDLSAMQQYLRTIDSDLKQKSLEINQLSTLARTALNQINELHTSLTNINEKLADLENKIFDIENFKSRLDKSELKSDDSRFAEIFEEQKRLRHRLDNLIDQERRLNDLANAANEIQRPLDQLTTSDPTNQDNTHARDQAALEDYLKQVKEQIMDTVSTLMQQLIEQINKAKVLISICKTKLDHLLNTQKQNRLEISQSKPPSKSRLFPYVEALQPTDLLQDIWT</sequence>
<dbReference type="Proteomes" id="UP000663832">
    <property type="component" value="Unassembled WGS sequence"/>
</dbReference>
<evidence type="ECO:0000313" key="4">
    <source>
        <dbReference type="EMBL" id="CAF1210114.1"/>
    </source>
</evidence>